<feature type="transmembrane region" description="Helical" evidence="1">
    <location>
        <begin position="27"/>
        <end position="52"/>
    </location>
</feature>
<evidence type="ECO:0000313" key="2">
    <source>
        <dbReference type="EMBL" id="TPE49406.1"/>
    </source>
</evidence>
<feature type="transmembrane region" description="Helical" evidence="1">
    <location>
        <begin position="58"/>
        <end position="80"/>
    </location>
</feature>
<dbReference type="EMBL" id="VFRP01000015">
    <property type="protein sequence ID" value="TPE49406.1"/>
    <property type="molecule type" value="Genomic_DNA"/>
</dbReference>
<sequence length="146" mass="15352">MLTIARLFISLFTAQVGEMRSHAGRKLAYAGILAFFGLLVLVFGLAAATTALTAVVGLLYAFLIMAGAALLCGAIVIVLMKAADRKHRRLAEERDEMRGRLKQLAMMTALGGATGGKTGFGKMLGLGIVGLATLAAVRSARRGERD</sequence>
<keyword evidence="1" id="KW-1133">Transmembrane helix</keyword>
<keyword evidence="1" id="KW-0472">Membrane</keyword>
<keyword evidence="1" id="KW-0812">Transmembrane</keyword>
<proteinExistence type="predicted"/>
<reference evidence="2 3" key="1">
    <citation type="submission" date="2019-06" db="EMBL/GenBank/DDBJ databases">
        <title>A novel bacterium of genus Amaricoccus, isolated from marine sediment.</title>
        <authorList>
            <person name="Huang H."/>
            <person name="Mo K."/>
            <person name="Hu Y."/>
        </authorList>
    </citation>
    <scope>NUCLEOTIDE SEQUENCE [LARGE SCALE GENOMIC DNA]</scope>
    <source>
        <strain evidence="2 3">HB172011</strain>
    </source>
</reference>
<keyword evidence="3" id="KW-1185">Reference proteome</keyword>
<protein>
    <submittedName>
        <fullName evidence="2">Uncharacterized protein</fullName>
    </submittedName>
</protein>
<organism evidence="2 3">
    <name type="scientific">Amaricoccus solimangrovi</name>
    <dbReference type="NCBI Taxonomy" id="2589815"/>
    <lineage>
        <taxon>Bacteria</taxon>
        <taxon>Pseudomonadati</taxon>
        <taxon>Pseudomonadota</taxon>
        <taxon>Alphaproteobacteria</taxon>
        <taxon>Rhodobacterales</taxon>
        <taxon>Paracoccaceae</taxon>
        <taxon>Amaricoccus</taxon>
    </lineage>
</organism>
<dbReference type="AlphaFoldDB" id="A0A501WU93"/>
<evidence type="ECO:0000313" key="3">
    <source>
        <dbReference type="Proteomes" id="UP000319255"/>
    </source>
</evidence>
<evidence type="ECO:0000256" key="1">
    <source>
        <dbReference type="SAM" id="Phobius"/>
    </source>
</evidence>
<comment type="caution">
    <text evidence="2">The sequence shown here is derived from an EMBL/GenBank/DDBJ whole genome shotgun (WGS) entry which is preliminary data.</text>
</comment>
<gene>
    <name evidence="2" type="ORF">FJM51_14875</name>
</gene>
<accession>A0A501WU93</accession>
<dbReference type="RefSeq" id="WP_140454927.1">
    <property type="nucleotide sequence ID" value="NZ_VFRP01000015.1"/>
</dbReference>
<dbReference type="Proteomes" id="UP000319255">
    <property type="component" value="Unassembled WGS sequence"/>
</dbReference>
<name>A0A501WU93_9RHOB</name>